<gene>
    <name evidence="2" type="ORF">dsmv_1222</name>
</gene>
<dbReference type="eggNOG" id="COG2005">
    <property type="taxonomic scope" value="Bacteria"/>
</dbReference>
<evidence type="ECO:0000313" key="3">
    <source>
        <dbReference type="Proteomes" id="UP000014977"/>
    </source>
</evidence>
<evidence type="ECO:0000313" key="2">
    <source>
        <dbReference type="EMBL" id="EPR43196.1"/>
    </source>
</evidence>
<dbReference type="InterPro" id="IPR000847">
    <property type="entry name" value="LysR_HTH_N"/>
</dbReference>
<dbReference type="AlphaFoldDB" id="S7U176"/>
<dbReference type="InterPro" id="IPR036390">
    <property type="entry name" value="WH_DNA-bd_sf"/>
</dbReference>
<evidence type="ECO:0000259" key="1">
    <source>
        <dbReference type="Pfam" id="PF00126"/>
    </source>
</evidence>
<proteinExistence type="predicted"/>
<dbReference type="EMBL" id="ATHJ01000057">
    <property type="protein sequence ID" value="EPR43196.1"/>
    <property type="molecule type" value="Genomic_DNA"/>
</dbReference>
<organism evidence="2 3">
    <name type="scientific">Desulfococcus multivorans DSM 2059</name>
    <dbReference type="NCBI Taxonomy" id="1121405"/>
    <lineage>
        <taxon>Bacteria</taxon>
        <taxon>Pseudomonadati</taxon>
        <taxon>Thermodesulfobacteriota</taxon>
        <taxon>Desulfobacteria</taxon>
        <taxon>Desulfobacterales</taxon>
        <taxon>Desulfococcaceae</taxon>
        <taxon>Desulfococcus</taxon>
    </lineage>
</organism>
<reference evidence="2 3" key="1">
    <citation type="journal article" date="2013" name="Genome Announc.">
        <title>Draft genome sequences for three mercury-methylating, sulfate-reducing bacteria.</title>
        <authorList>
            <person name="Brown S.D."/>
            <person name="Hurt R.A.Jr."/>
            <person name="Gilmour C.C."/>
            <person name="Elias D.A."/>
        </authorList>
    </citation>
    <scope>NUCLEOTIDE SEQUENCE [LARGE SCALE GENOMIC DNA]</scope>
    <source>
        <strain evidence="2 3">DSM 2059</strain>
    </source>
</reference>
<accession>S7U176</accession>
<dbReference type="InterPro" id="IPR051815">
    <property type="entry name" value="Molybdate_resp_trans_reg"/>
</dbReference>
<dbReference type="GO" id="GO:0003700">
    <property type="term" value="F:DNA-binding transcription factor activity"/>
    <property type="evidence" value="ECO:0007669"/>
    <property type="project" value="InterPro"/>
</dbReference>
<dbReference type="STRING" id="897.B2D07_08090"/>
<dbReference type="Gene3D" id="1.10.10.10">
    <property type="entry name" value="Winged helix-like DNA-binding domain superfamily/Winged helix DNA-binding domain"/>
    <property type="match status" value="1"/>
</dbReference>
<protein>
    <submittedName>
        <fullName evidence="2">Putative transcriptional regulator, ModE family</fullName>
    </submittedName>
</protein>
<dbReference type="Pfam" id="PF00126">
    <property type="entry name" value="HTH_1"/>
    <property type="match status" value="1"/>
</dbReference>
<keyword evidence="3" id="KW-1185">Reference proteome</keyword>
<dbReference type="PANTHER" id="PTHR30432">
    <property type="entry name" value="TRANSCRIPTIONAL REGULATOR MODE"/>
    <property type="match status" value="1"/>
</dbReference>
<sequence>MHDNVLNIMTEEKKTFYIRSKVWIEDEDGNVVFGLGRMRILEAIERLGSINAAAKALKMGYRAIWGRITASEERLGKALLVRNIGGSSGGGSQLTPYAKSLMEKFRNLHRTVEIESDALFENVAVSGISPEHPIEKT</sequence>
<name>S7U176_DESML</name>
<feature type="domain" description="HTH lysR-type" evidence="1">
    <location>
        <begin position="36"/>
        <end position="98"/>
    </location>
</feature>
<comment type="caution">
    <text evidence="2">The sequence shown here is derived from an EMBL/GenBank/DDBJ whole genome shotgun (WGS) entry which is preliminary data.</text>
</comment>
<dbReference type="Proteomes" id="UP000014977">
    <property type="component" value="Unassembled WGS sequence"/>
</dbReference>
<dbReference type="PANTHER" id="PTHR30432:SF1">
    <property type="entry name" value="DNA-BINDING TRANSCRIPTIONAL DUAL REGULATOR MODE"/>
    <property type="match status" value="1"/>
</dbReference>
<dbReference type="SUPFAM" id="SSF46785">
    <property type="entry name" value="Winged helix' DNA-binding domain"/>
    <property type="match status" value="1"/>
</dbReference>
<dbReference type="InterPro" id="IPR036388">
    <property type="entry name" value="WH-like_DNA-bd_sf"/>
</dbReference>